<dbReference type="AlphaFoldDB" id="E1R8U3"/>
<accession>E1R8U3</accession>
<evidence type="ECO:0000256" key="2">
    <source>
        <dbReference type="ARBA" id="ARBA00023125"/>
    </source>
</evidence>
<reference evidence="5 6" key="1">
    <citation type="journal article" date="2010" name="Stand. Genomic Sci.">
        <title>Complete genome sequence of Spirochaeta smaragdinae type strain (SEBR 4228).</title>
        <authorList>
            <person name="Mavromatis K."/>
            <person name="Yasawong M."/>
            <person name="Chertkov O."/>
            <person name="Lapidus A."/>
            <person name="Lucas S."/>
            <person name="Nolan M."/>
            <person name="Del Rio T.G."/>
            <person name="Tice H."/>
            <person name="Cheng J.F."/>
            <person name="Pitluck S."/>
            <person name="Liolios K."/>
            <person name="Ivanova N."/>
            <person name="Tapia R."/>
            <person name="Han C."/>
            <person name="Bruce D."/>
            <person name="Goodwin L."/>
            <person name="Pati A."/>
            <person name="Chen A."/>
            <person name="Palaniappan K."/>
            <person name="Land M."/>
            <person name="Hauser L."/>
            <person name="Chang Y.J."/>
            <person name="Jeffries C.D."/>
            <person name="Detter J.C."/>
            <person name="Rohde M."/>
            <person name="Brambilla E."/>
            <person name="Spring S."/>
            <person name="Goker M."/>
            <person name="Sikorski J."/>
            <person name="Woyke T."/>
            <person name="Bristow J."/>
            <person name="Eisen J.A."/>
            <person name="Markowitz V."/>
            <person name="Hugenholtz P."/>
            <person name="Klenk H.P."/>
            <person name="Kyrpides N.C."/>
        </authorList>
    </citation>
    <scope>NUCLEOTIDE SEQUENCE [LARGE SCALE GENOMIC DNA]</scope>
    <source>
        <strain evidence="6">DSM 11293 / JCM 15392 / SEBR 4228</strain>
    </source>
</reference>
<dbReference type="PRINTS" id="PR00032">
    <property type="entry name" value="HTHARAC"/>
</dbReference>
<evidence type="ECO:0000259" key="4">
    <source>
        <dbReference type="PROSITE" id="PS01124"/>
    </source>
</evidence>
<keyword evidence="6" id="KW-1185">Reference proteome</keyword>
<keyword evidence="2" id="KW-0238">DNA-binding</keyword>
<evidence type="ECO:0000256" key="1">
    <source>
        <dbReference type="ARBA" id="ARBA00023015"/>
    </source>
</evidence>
<dbReference type="eggNOG" id="COG4936">
    <property type="taxonomic scope" value="Bacteria"/>
</dbReference>
<dbReference type="GO" id="GO:0003700">
    <property type="term" value="F:DNA-binding transcription factor activity"/>
    <property type="evidence" value="ECO:0007669"/>
    <property type="project" value="InterPro"/>
</dbReference>
<dbReference type="SUPFAM" id="SSF46689">
    <property type="entry name" value="Homeodomain-like"/>
    <property type="match status" value="2"/>
</dbReference>
<keyword evidence="3" id="KW-0804">Transcription</keyword>
<evidence type="ECO:0000256" key="3">
    <source>
        <dbReference type="ARBA" id="ARBA00023163"/>
    </source>
</evidence>
<proteinExistence type="predicted"/>
<dbReference type="PANTHER" id="PTHR43280">
    <property type="entry name" value="ARAC-FAMILY TRANSCRIPTIONAL REGULATOR"/>
    <property type="match status" value="1"/>
</dbReference>
<dbReference type="GO" id="GO:0043565">
    <property type="term" value="F:sequence-specific DNA binding"/>
    <property type="evidence" value="ECO:0007669"/>
    <property type="project" value="InterPro"/>
</dbReference>
<dbReference type="HOGENOM" id="CLU_036605_1_1_12"/>
<dbReference type="eggNOG" id="COG2207">
    <property type="taxonomic scope" value="Bacteria"/>
</dbReference>
<dbReference type="InterPro" id="IPR018060">
    <property type="entry name" value="HTH_AraC"/>
</dbReference>
<organism evidence="5 6">
    <name type="scientific">Sediminispirochaeta smaragdinae (strain DSM 11293 / JCM 15392 / SEBR 4228)</name>
    <name type="common">Spirochaeta smaragdinae</name>
    <dbReference type="NCBI Taxonomy" id="573413"/>
    <lineage>
        <taxon>Bacteria</taxon>
        <taxon>Pseudomonadati</taxon>
        <taxon>Spirochaetota</taxon>
        <taxon>Spirochaetia</taxon>
        <taxon>Spirochaetales</taxon>
        <taxon>Spirochaetaceae</taxon>
        <taxon>Sediminispirochaeta</taxon>
    </lineage>
</organism>
<dbReference type="Proteomes" id="UP000002318">
    <property type="component" value="Chromosome"/>
</dbReference>
<feature type="domain" description="HTH araC/xylS-type" evidence="4">
    <location>
        <begin position="331"/>
        <end position="429"/>
    </location>
</feature>
<dbReference type="RefSeq" id="WP_013255311.1">
    <property type="nucleotide sequence ID" value="NC_014364.1"/>
</dbReference>
<dbReference type="EMBL" id="CP002116">
    <property type="protein sequence ID" value="ADK81850.1"/>
    <property type="molecule type" value="Genomic_DNA"/>
</dbReference>
<dbReference type="InterPro" id="IPR020449">
    <property type="entry name" value="Tscrpt_reg_AraC-type_HTH"/>
</dbReference>
<dbReference type="PROSITE" id="PS01124">
    <property type="entry name" value="HTH_ARAC_FAMILY_2"/>
    <property type="match status" value="1"/>
</dbReference>
<dbReference type="Pfam" id="PF10114">
    <property type="entry name" value="PocR"/>
    <property type="match status" value="1"/>
</dbReference>
<evidence type="ECO:0000313" key="5">
    <source>
        <dbReference type="EMBL" id="ADK81850.1"/>
    </source>
</evidence>
<dbReference type="KEGG" id="ssm:Spirs_2746"/>
<dbReference type="STRING" id="573413.Spirs_2746"/>
<dbReference type="Pfam" id="PF12833">
    <property type="entry name" value="HTH_18"/>
    <property type="match status" value="1"/>
</dbReference>
<evidence type="ECO:0000313" key="6">
    <source>
        <dbReference type="Proteomes" id="UP000002318"/>
    </source>
</evidence>
<protein>
    <submittedName>
        <fullName evidence="5">Transcriptional regulator, AraC family</fullName>
    </submittedName>
</protein>
<dbReference type="SMART" id="SM00342">
    <property type="entry name" value="HTH_ARAC"/>
    <property type="match status" value="1"/>
</dbReference>
<dbReference type="InterPro" id="IPR009057">
    <property type="entry name" value="Homeodomain-like_sf"/>
</dbReference>
<dbReference type="InterPro" id="IPR018771">
    <property type="entry name" value="PocR_dom"/>
</dbReference>
<keyword evidence="1" id="KW-0805">Transcription regulation</keyword>
<name>E1R8U3_SEDSS</name>
<dbReference type="Gene3D" id="1.10.10.60">
    <property type="entry name" value="Homeodomain-like"/>
    <property type="match status" value="2"/>
</dbReference>
<gene>
    <name evidence="5" type="ordered locus">Spirs_2746</name>
</gene>
<dbReference type="PANTHER" id="PTHR43280:SF2">
    <property type="entry name" value="HTH-TYPE TRANSCRIPTIONAL REGULATOR EXSA"/>
    <property type="match status" value="1"/>
</dbReference>
<sequence length="443" mass="49695">MEELPFPRHVMEEMRELLEKAHQAALHYKIATGVRCVVIDTEGNSFEPDPTEIPESCKVCSALEKTGAAGTNCRDLHLYGSYQAERFGGIYIYFCPISLIHWASPILSDGKTVGSMIAGPVTVIGTEEVVDEILRKYPSASNIRPMLTESVATVPQVSTEKAKSLAEVLMMSAGWVSGDDRPLAERRDNLDLQSRISEEIQEQKKRFSSGIEVPGYPIEKERELLAAIRGADKQSSKRILNELLGAIFFSSGGRFEIVKFRTLELLVLLSRAAMEGGADPEQSLSLNLRYIRDIDRLRDIDELSFWLGKVLNRFINLVFTFREVKHLGAIERAVRYIQLHYTEKVTLQETAEAAGLSPAYFSSIFKEEMGVSFSEYVNRLKVSYAKNLLSTTELSLAQVAGQSGFEDQSYFSRIFKRIGGVSPGRYRETGGRLPEDRHTLKDM</sequence>
<dbReference type="OrthoDB" id="9794330at2"/>